<reference evidence="2" key="1">
    <citation type="journal article" date="2014" name="Front. Microbiol.">
        <title>High frequency of phylogenetically diverse reductive dehalogenase-homologous genes in deep subseafloor sedimentary metagenomes.</title>
        <authorList>
            <person name="Kawai M."/>
            <person name="Futagami T."/>
            <person name="Toyoda A."/>
            <person name="Takaki Y."/>
            <person name="Nishi S."/>
            <person name="Hori S."/>
            <person name="Arai W."/>
            <person name="Tsubouchi T."/>
            <person name="Morono Y."/>
            <person name="Uchiyama I."/>
            <person name="Ito T."/>
            <person name="Fujiyama A."/>
            <person name="Inagaki F."/>
            <person name="Takami H."/>
        </authorList>
    </citation>
    <scope>NUCLEOTIDE SEQUENCE</scope>
    <source>
        <strain evidence="2">Expedition CK06-06</strain>
    </source>
</reference>
<sequence>MRGFCPQEPFTRVNHRTRSAFSLMELIVSAAVISVVMVAIGSAVVLASKALPSANSSTDLSVSAAAISDQITTELHSAVSITQWSATMIEFTVKRGGQEHTIRYEWPGSPGDPLARAFDGGAPLTVMENVQDFALTYHRKTTAETRMAESSEILLLNNQTAYETPYAIDKKNWIGQYFAPSLPPDAATWRVTRVSLRARSHEATRGLTRVQLRIADPAHLPTGTVLEEQVMTESNLTPAFTTREFSFANASGLAPNEGLCLVLQWSKDTYSADVSYETQG</sequence>
<evidence type="ECO:0008006" key="3">
    <source>
        <dbReference type="Google" id="ProtNLM"/>
    </source>
</evidence>
<dbReference type="AlphaFoldDB" id="X1FDL9"/>
<keyword evidence="1" id="KW-1133">Transmembrane helix</keyword>
<feature type="transmembrane region" description="Helical" evidence="1">
    <location>
        <begin position="21"/>
        <end position="47"/>
    </location>
</feature>
<evidence type="ECO:0000256" key="1">
    <source>
        <dbReference type="SAM" id="Phobius"/>
    </source>
</evidence>
<organism evidence="2">
    <name type="scientific">marine sediment metagenome</name>
    <dbReference type="NCBI Taxonomy" id="412755"/>
    <lineage>
        <taxon>unclassified sequences</taxon>
        <taxon>metagenomes</taxon>
        <taxon>ecological metagenomes</taxon>
    </lineage>
</organism>
<proteinExistence type="predicted"/>
<protein>
    <recommendedName>
        <fullName evidence="3">Type II secretion system protein</fullName>
    </recommendedName>
</protein>
<accession>X1FDL9</accession>
<comment type="caution">
    <text evidence="2">The sequence shown here is derived from an EMBL/GenBank/DDBJ whole genome shotgun (WGS) entry which is preliminary data.</text>
</comment>
<keyword evidence="1" id="KW-0472">Membrane</keyword>
<gene>
    <name evidence="2" type="ORF">S03H2_14273</name>
</gene>
<keyword evidence="1" id="KW-0812">Transmembrane</keyword>
<dbReference type="EMBL" id="BARU01007239">
    <property type="protein sequence ID" value="GAH43072.1"/>
    <property type="molecule type" value="Genomic_DNA"/>
</dbReference>
<name>X1FDL9_9ZZZZ</name>
<feature type="non-terminal residue" evidence="2">
    <location>
        <position position="280"/>
    </location>
</feature>
<evidence type="ECO:0000313" key="2">
    <source>
        <dbReference type="EMBL" id="GAH43072.1"/>
    </source>
</evidence>